<keyword evidence="2" id="KW-1185">Reference proteome</keyword>
<sequence>MRKIITCLIVLAFPFKIQSQDFIKTYEGLLNGKQSYLKLFSNSGQVSGNYFNISDCENEVVTGVITNNLFVFTLGTKKYTGTILPSGKIQGLGINKTINGFYFLQSSFNFQDEFNKCIVNKVNKENVSLVISDVKVLKYPKLRKSGEAWDSLFGNYKPDLFMKILDINQNALFYQENKLNDHNGESFSLMGTTGLYKGIVKIPKENYKDGLYFCLYDFDNNSEDDLISTIGIAWFKKDYDLSLIKQVFEKNGFKIQIEYYYE</sequence>
<evidence type="ECO:0000313" key="1">
    <source>
        <dbReference type="EMBL" id="MBE7695568.1"/>
    </source>
</evidence>
<comment type="caution">
    <text evidence="1">The sequence shown here is derived from an EMBL/GenBank/DDBJ whole genome shotgun (WGS) entry which is preliminary data.</text>
</comment>
<dbReference type="Proteomes" id="UP000806077">
    <property type="component" value="Unassembled WGS sequence"/>
</dbReference>
<organism evidence="1 2">
    <name type="scientific">Tenacibaculum finnmarkense genomovar finnmarkense</name>
    <dbReference type="NCBI Taxonomy" id="1458503"/>
    <lineage>
        <taxon>Bacteria</taxon>
        <taxon>Pseudomonadati</taxon>
        <taxon>Bacteroidota</taxon>
        <taxon>Flavobacteriia</taxon>
        <taxon>Flavobacteriales</taxon>
        <taxon>Flavobacteriaceae</taxon>
        <taxon>Tenacibaculum</taxon>
        <taxon>Tenacibaculum finnmarkense</taxon>
    </lineage>
</organism>
<dbReference type="RefSeq" id="WP_101914894.1">
    <property type="nucleotide sequence ID" value="NZ_JAFMUA010000035.1"/>
</dbReference>
<dbReference type="AlphaFoldDB" id="A0AAP1RGN8"/>
<reference evidence="1 2" key="1">
    <citation type="journal article" date="2020" name="Int. J. Syst. Evol. Microbiol.">
        <title>Tenacibaculum piscium sp. nov., isolated from skin ulcers of sea-farmed fish, and description of Tenacibaculum finnmarkense sp. nov. with subdivision into genomovars finnmarkense and ulcerans.</title>
        <authorList>
            <person name="Olsen A.B."/>
            <person name="Spilsberg B."/>
            <person name="Nilsen H.K."/>
            <person name="Lagesen K."/>
            <person name="Gulla S."/>
            <person name="Avendano-Herrera R."/>
            <person name="Irgang R."/>
            <person name="Duchaud E."/>
            <person name="Colquhoun D.J."/>
        </authorList>
    </citation>
    <scope>NUCLEOTIDE SEQUENCE [LARGE SCALE GENOMIC DNA]</scope>
    <source>
        <strain evidence="1 2">TNO037</strain>
    </source>
</reference>
<proteinExistence type="predicted"/>
<accession>A0AAP1RGN8</accession>
<dbReference type="EMBL" id="WXXV01000011">
    <property type="protein sequence ID" value="MBE7695568.1"/>
    <property type="molecule type" value="Genomic_DNA"/>
</dbReference>
<evidence type="ECO:0000313" key="2">
    <source>
        <dbReference type="Proteomes" id="UP000806077"/>
    </source>
</evidence>
<protein>
    <submittedName>
        <fullName evidence="1">Uncharacterized protein</fullName>
    </submittedName>
</protein>
<name>A0AAP1RGN8_9FLAO</name>
<gene>
    <name evidence="1" type="ORF">F7645_09060</name>
</gene>